<dbReference type="Proteomes" id="UP000316621">
    <property type="component" value="Chromosome 4"/>
</dbReference>
<gene>
    <name evidence="1" type="ORF">C5167_005682</name>
</gene>
<sequence length="123" mass="14487">MPMKIRMEKKMKTFTEKKMKALTKQKVESPGMMMGKPVIDPTLYGQQPHPYMPPQCGHNHLRNSSSNNNNRQILEDPNLRYKYQLLNFPWFKQPLSAELVGKEMGYCWDQNVQFSKEILALIR</sequence>
<name>A0A4Y7JEM7_PAPSO</name>
<organism evidence="1 2">
    <name type="scientific">Papaver somniferum</name>
    <name type="common">Opium poppy</name>
    <dbReference type="NCBI Taxonomy" id="3469"/>
    <lineage>
        <taxon>Eukaryota</taxon>
        <taxon>Viridiplantae</taxon>
        <taxon>Streptophyta</taxon>
        <taxon>Embryophyta</taxon>
        <taxon>Tracheophyta</taxon>
        <taxon>Spermatophyta</taxon>
        <taxon>Magnoliopsida</taxon>
        <taxon>Ranunculales</taxon>
        <taxon>Papaveraceae</taxon>
        <taxon>Papaveroideae</taxon>
        <taxon>Papaver</taxon>
    </lineage>
</organism>
<dbReference type="Gramene" id="RZC58371">
    <property type="protein sequence ID" value="RZC58371"/>
    <property type="gene ID" value="C5167_005682"/>
</dbReference>
<dbReference type="AlphaFoldDB" id="A0A4Y7JEM7"/>
<proteinExistence type="predicted"/>
<keyword evidence="2" id="KW-1185">Reference proteome</keyword>
<dbReference type="EMBL" id="CM010718">
    <property type="protein sequence ID" value="RZC58371.1"/>
    <property type="molecule type" value="Genomic_DNA"/>
</dbReference>
<evidence type="ECO:0000313" key="1">
    <source>
        <dbReference type="EMBL" id="RZC58371.1"/>
    </source>
</evidence>
<protein>
    <submittedName>
        <fullName evidence="1">Uncharacterized protein</fullName>
    </submittedName>
</protein>
<accession>A0A4Y7JEM7</accession>
<reference evidence="1 2" key="1">
    <citation type="journal article" date="2018" name="Science">
        <title>The opium poppy genome and morphinan production.</title>
        <authorList>
            <person name="Guo L."/>
            <person name="Winzer T."/>
            <person name="Yang X."/>
            <person name="Li Y."/>
            <person name="Ning Z."/>
            <person name="He Z."/>
            <person name="Teodor R."/>
            <person name="Lu Y."/>
            <person name="Bowser T.A."/>
            <person name="Graham I.A."/>
            <person name="Ye K."/>
        </authorList>
    </citation>
    <scope>NUCLEOTIDE SEQUENCE [LARGE SCALE GENOMIC DNA]</scope>
    <source>
        <strain evidence="2">cv. HN1</strain>
        <tissue evidence="1">Leaves</tissue>
    </source>
</reference>
<evidence type="ECO:0000313" key="2">
    <source>
        <dbReference type="Proteomes" id="UP000316621"/>
    </source>
</evidence>